<dbReference type="PANTHER" id="PTHR35006:SF2">
    <property type="entry name" value="GLYOXALASE FAMILY PROTEIN (AFU_ORTHOLOGUE AFUA_5G14830)"/>
    <property type="match status" value="1"/>
</dbReference>
<dbReference type="Gene3D" id="3.10.180.10">
    <property type="entry name" value="2,3-Dihydroxybiphenyl 1,2-Dioxygenase, domain 1"/>
    <property type="match status" value="1"/>
</dbReference>
<dbReference type="InterPro" id="IPR029068">
    <property type="entry name" value="Glyas_Bleomycin-R_OHBP_Dase"/>
</dbReference>
<gene>
    <name evidence="2" type="ORF">M9980_06320</name>
</gene>
<protein>
    <submittedName>
        <fullName evidence="2">VOC family protein</fullName>
    </submittedName>
</protein>
<sequence length="134" mass="14379">MIDHIGVAVGDIARSRAFYEAALAPLGIRTHRTETNTLGHEAVLMGDSEIGFVIAGGETVSPGLHIAFRARTTGMVDSFHAAALAAGGRDNGAPGLRPQYEGRYYAAFVLDPDFMNVEAVCHLEKHGDDLHHRL</sequence>
<dbReference type="InterPro" id="IPR037523">
    <property type="entry name" value="VOC_core"/>
</dbReference>
<keyword evidence="3" id="KW-1185">Reference proteome</keyword>
<dbReference type="EMBL" id="CP098401">
    <property type="protein sequence ID" value="URW76806.1"/>
    <property type="molecule type" value="Genomic_DNA"/>
</dbReference>
<dbReference type="Pfam" id="PF00903">
    <property type="entry name" value="Glyoxalase"/>
    <property type="match status" value="1"/>
</dbReference>
<dbReference type="PROSITE" id="PS51819">
    <property type="entry name" value="VOC"/>
    <property type="match status" value="1"/>
</dbReference>
<accession>A0ABY4U1Y7</accession>
<dbReference type="RefSeq" id="WP_250754517.1">
    <property type="nucleotide sequence ID" value="NZ_CP098401.1"/>
</dbReference>
<evidence type="ECO:0000313" key="2">
    <source>
        <dbReference type="EMBL" id="URW76806.1"/>
    </source>
</evidence>
<feature type="domain" description="VOC" evidence="1">
    <location>
        <begin position="1"/>
        <end position="122"/>
    </location>
</feature>
<dbReference type="Proteomes" id="UP001055580">
    <property type="component" value="Chromosome"/>
</dbReference>
<dbReference type="CDD" id="cd07262">
    <property type="entry name" value="VOC_like"/>
    <property type="match status" value="1"/>
</dbReference>
<reference evidence="2" key="1">
    <citation type="submission" date="2022-05" db="EMBL/GenBank/DDBJ databases">
        <title>Sphingomonas sp. strain RMG20 Genome sequencing and assembly.</title>
        <authorList>
            <person name="Kim I."/>
        </authorList>
    </citation>
    <scope>NUCLEOTIDE SEQUENCE</scope>
    <source>
        <strain evidence="2">RMG20</strain>
    </source>
</reference>
<evidence type="ECO:0000259" key="1">
    <source>
        <dbReference type="PROSITE" id="PS51819"/>
    </source>
</evidence>
<proteinExistence type="predicted"/>
<dbReference type="PANTHER" id="PTHR35006">
    <property type="entry name" value="GLYOXALASE FAMILY PROTEIN (AFU_ORTHOLOGUE AFUA_5G14830)"/>
    <property type="match status" value="1"/>
</dbReference>
<evidence type="ECO:0000313" key="3">
    <source>
        <dbReference type="Proteomes" id="UP001055580"/>
    </source>
</evidence>
<dbReference type="InterPro" id="IPR004360">
    <property type="entry name" value="Glyas_Fos-R_dOase_dom"/>
</dbReference>
<name>A0ABY4U1Y7_9SPHN</name>
<organism evidence="2 3">
    <name type="scientific">Sphingomonas donggukensis</name>
    <dbReference type="NCBI Taxonomy" id="2949093"/>
    <lineage>
        <taxon>Bacteria</taxon>
        <taxon>Pseudomonadati</taxon>
        <taxon>Pseudomonadota</taxon>
        <taxon>Alphaproteobacteria</taxon>
        <taxon>Sphingomonadales</taxon>
        <taxon>Sphingomonadaceae</taxon>
        <taxon>Sphingomonas</taxon>
    </lineage>
</organism>
<dbReference type="SUPFAM" id="SSF54593">
    <property type="entry name" value="Glyoxalase/Bleomycin resistance protein/Dihydroxybiphenyl dioxygenase"/>
    <property type="match status" value="1"/>
</dbReference>